<sequence>LLACAASGYRRGQGTTATDKFDKALNILQRIEYEMINQ</sequence>
<proteinExistence type="predicted"/>
<dbReference type="EMBL" id="LAZR01051810">
    <property type="protein sequence ID" value="KKK84365.1"/>
    <property type="molecule type" value="Genomic_DNA"/>
</dbReference>
<protein>
    <submittedName>
        <fullName evidence="1">Uncharacterized protein</fullName>
    </submittedName>
</protein>
<comment type="caution">
    <text evidence="1">The sequence shown here is derived from an EMBL/GenBank/DDBJ whole genome shotgun (WGS) entry which is preliminary data.</text>
</comment>
<reference evidence="1" key="1">
    <citation type="journal article" date="2015" name="Nature">
        <title>Complex archaea that bridge the gap between prokaryotes and eukaryotes.</title>
        <authorList>
            <person name="Spang A."/>
            <person name="Saw J.H."/>
            <person name="Jorgensen S.L."/>
            <person name="Zaremba-Niedzwiedzka K."/>
            <person name="Martijn J."/>
            <person name="Lind A.E."/>
            <person name="van Eijk R."/>
            <person name="Schleper C."/>
            <person name="Guy L."/>
            <person name="Ettema T.J."/>
        </authorList>
    </citation>
    <scope>NUCLEOTIDE SEQUENCE</scope>
</reference>
<evidence type="ECO:0000313" key="1">
    <source>
        <dbReference type="EMBL" id="KKK84365.1"/>
    </source>
</evidence>
<gene>
    <name evidence="1" type="ORF">LCGC14_2784030</name>
</gene>
<feature type="non-terminal residue" evidence="1">
    <location>
        <position position="1"/>
    </location>
</feature>
<accession>A0A0F8ZEM5</accession>
<dbReference type="AlphaFoldDB" id="A0A0F8ZEM5"/>
<name>A0A0F8ZEM5_9ZZZZ</name>
<organism evidence="1">
    <name type="scientific">marine sediment metagenome</name>
    <dbReference type="NCBI Taxonomy" id="412755"/>
    <lineage>
        <taxon>unclassified sequences</taxon>
        <taxon>metagenomes</taxon>
        <taxon>ecological metagenomes</taxon>
    </lineage>
</organism>